<reference evidence="10 11" key="1">
    <citation type="journal article" date="2018" name="Sci. Rep.">
        <title>Comparative genomics provides insights into the lifestyle and reveals functional heterogeneity of dark septate endophytic fungi.</title>
        <authorList>
            <person name="Knapp D.G."/>
            <person name="Nemeth J.B."/>
            <person name="Barry K."/>
            <person name="Hainaut M."/>
            <person name="Henrissat B."/>
            <person name="Johnson J."/>
            <person name="Kuo A."/>
            <person name="Lim J.H.P."/>
            <person name="Lipzen A."/>
            <person name="Nolan M."/>
            <person name="Ohm R.A."/>
            <person name="Tamas L."/>
            <person name="Grigoriev I.V."/>
            <person name="Spatafora J.W."/>
            <person name="Nagy L.G."/>
            <person name="Kovacs G.M."/>
        </authorList>
    </citation>
    <scope>NUCLEOTIDE SEQUENCE [LARGE SCALE GENOMIC DNA]</scope>
    <source>
        <strain evidence="10 11">DSE2036</strain>
    </source>
</reference>
<dbReference type="GO" id="GO:0046872">
    <property type="term" value="F:metal ion binding"/>
    <property type="evidence" value="ECO:0007669"/>
    <property type="project" value="UniProtKB-KW"/>
</dbReference>
<gene>
    <name evidence="10" type="ORF">DM02DRAFT_732727</name>
</gene>
<dbReference type="Gene3D" id="3.40.50.850">
    <property type="entry name" value="Isochorismatase-like"/>
    <property type="match status" value="1"/>
</dbReference>
<dbReference type="EC" id="3.5.1.19" evidence="6"/>
<dbReference type="GO" id="GO:0008936">
    <property type="term" value="F:nicotinamidase activity"/>
    <property type="evidence" value="ECO:0007669"/>
    <property type="project" value="UniProtKB-EC"/>
</dbReference>
<evidence type="ECO:0000256" key="7">
    <source>
        <dbReference type="ARBA" id="ARBA00043224"/>
    </source>
</evidence>
<feature type="chain" id="PRO_5015999729" description="nicotinamidase" evidence="8">
    <location>
        <begin position="29"/>
        <end position="270"/>
    </location>
</feature>
<evidence type="ECO:0000256" key="1">
    <source>
        <dbReference type="ARBA" id="ARBA00006336"/>
    </source>
</evidence>
<keyword evidence="8" id="KW-0732">Signal</keyword>
<dbReference type="Proteomes" id="UP000244855">
    <property type="component" value="Unassembled WGS sequence"/>
</dbReference>
<organism evidence="10 11">
    <name type="scientific">Periconia macrospinosa</name>
    <dbReference type="NCBI Taxonomy" id="97972"/>
    <lineage>
        <taxon>Eukaryota</taxon>
        <taxon>Fungi</taxon>
        <taxon>Dikarya</taxon>
        <taxon>Ascomycota</taxon>
        <taxon>Pezizomycotina</taxon>
        <taxon>Dothideomycetes</taxon>
        <taxon>Pleosporomycetidae</taxon>
        <taxon>Pleosporales</taxon>
        <taxon>Massarineae</taxon>
        <taxon>Periconiaceae</taxon>
        <taxon>Periconia</taxon>
    </lineage>
</organism>
<comment type="pathway">
    <text evidence="5">Cofactor biosynthesis; nicotinate biosynthesis; nicotinate from nicotinamide: step 1/1.</text>
</comment>
<feature type="domain" description="Isochorismatase-like" evidence="9">
    <location>
        <begin position="40"/>
        <end position="251"/>
    </location>
</feature>
<keyword evidence="4 10" id="KW-0378">Hydrolase</keyword>
<proteinExistence type="inferred from homology"/>
<sequence>MRFSAQSSMAGAAKLTVLFTTLLSVAQGVPFSTKIHKKTSLILIDIQNDFITGSLNNSRAPAILPKVHHLLDTHEWPLIVASQDWHPIGHISFASTHPGKQPGGTVNTTFLDTPVKQETQSLTADHCVPGTWGSEIETGVQTRLHNLEGYRTTVNYIKKAQDHKVDSYSAFADNQYHRFTTLDSELKLHGVETIVVTGLITNACVRGTCIDGVKLGYEVVLLEDATETLSQEIKDKAIEELKGWGVQVMNMTDWEAANPTGQKFALQKEL</sequence>
<evidence type="ECO:0000313" key="10">
    <source>
        <dbReference type="EMBL" id="PVH94063.1"/>
    </source>
</evidence>
<comment type="similarity">
    <text evidence="1">Belongs to the isochorismatase family.</text>
</comment>
<keyword evidence="11" id="KW-1185">Reference proteome</keyword>
<evidence type="ECO:0000256" key="4">
    <source>
        <dbReference type="ARBA" id="ARBA00022801"/>
    </source>
</evidence>
<evidence type="ECO:0000256" key="2">
    <source>
        <dbReference type="ARBA" id="ARBA00022642"/>
    </source>
</evidence>
<protein>
    <recommendedName>
        <fullName evidence="6">nicotinamidase</fullName>
        <ecNumber evidence="6">3.5.1.19</ecNumber>
    </recommendedName>
    <alternativeName>
        <fullName evidence="7">Nicotinamide deamidase</fullName>
    </alternativeName>
</protein>
<dbReference type="PANTHER" id="PTHR11080:SF2">
    <property type="entry name" value="LD05707P"/>
    <property type="match status" value="1"/>
</dbReference>
<evidence type="ECO:0000256" key="8">
    <source>
        <dbReference type="SAM" id="SignalP"/>
    </source>
</evidence>
<evidence type="ECO:0000256" key="6">
    <source>
        <dbReference type="ARBA" id="ARBA00039017"/>
    </source>
</evidence>
<dbReference type="PANTHER" id="PTHR11080">
    <property type="entry name" value="PYRAZINAMIDASE/NICOTINAMIDASE"/>
    <property type="match status" value="1"/>
</dbReference>
<dbReference type="InterPro" id="IPR000868">
    <property type="entry name" value="Isochorismatase-like_dom"/>
</dbReference>
<evidence type="ECO:0000256" key="3">
    <source>
        <dbReference type="ARBA" id="ARBA00022723"/>
    </source>
</evidence>
<dbReference type="OrthoDB" id="167809at2759"/>
<dbReference type="InterPro" id="IPR052347">
    <property type="entry name" value="Isochorismatase_Nicotinamidase"/>
</dbReference>
<name>A0A2V1D960_9PLEO</name>
<dbReference type="GO" id="GO:0019363">
    <property type="term" value="P:pyridine nucleotide biosynthetic process"/>
    <property type="evidence" value="ECO:0007669"/>
    <property type="project" value="UniProtKB-KW"/>
</dbReference>
<dbReference type="SUPFAM" id="SSF52499">
    <property type="entry name" value="Isochorismatase-like hydrolases"/>
    <property type="match status" value="1"/>
</dbReference>
<dbReference type="AlphaFoldDB" id="A0A2V1D960"/>
<evidence type="ECO:0000256" key="5">
    <source>
        <dbReference type="ARBA" id="ARBA00037900"/>
    </source>
</evidence>
<accession>A0A2V1D960</accession>
<keyword evidence="3" id="KW-0479">Metal-binding</keyword>
<dbReference type="Pfam" id="PF00857">
    <property type="entry name" value="Isochorismatase"/>
    <property type="match status" value="1"/>
</dbReference>
<feature type="signal peptide" evidence="8">
    <location>
        <begin position="1"/>
        <end position="28"/>
    </location>
</feature>
<keyword evidence="2" id="KW-0662">Pyridine nucleotide biosynthesis</keyword>
<dbReference type="InterPro" id="IPR036380">
    <property type="entry name" value="Isochorismatase-like_sf"/>
</dbReference>
<dbReference type="EMBL" id="KZ805552">
    <property type="protein sequence ID" value="PVH94063.1"/>
    <property type="molecule type" value="Genomic_DNA"/>
</dbReference>
<evidence type="ECO:0000259" key="9">
    <source>
        <dbReference type="Pfam" id="PF00857"/>
    </source>
</evidence>
<evidence type="ECO:0000313" key="11">
    <source>
        <dbReference type="Proteomes" id="UP000244855"/>
    </source>
</evidence>
<dbReference type="STRING" id="97972.A0A2V1D960"/>